<evidence type="ECO:0000256" key="4">
    <source>
        <dbReference type="ARBA" id="ARBA00023136"/>
    </source>
</evidence>
<feature type="compositionally biased region" description="Low complexity" evidence="6">
    <location>
        <begin position="481"/>
        <end position="490"/>
    </location>
</feature>
<evidence type="ECO:0000313" key="10">
    <source>
        <dbReference type="Proteomes" id="UP000193240"/>
    </source>
</evidence>
<accession>A0A1Y2LHY6</accession>
<dbReference type="PANTHER" id="PTHR33048">
    <property type="entry name" value="PTH11-LIKE INTEGRAL MEMBRANE PROTEIN (AFU_ORTHOLOGUE AFUA_5G11245)"/>
    <property type="match status" value="1"/>
</dbReference>
<evidence type="ECO:0000313" key="9">
    <source>
        <dbReference type="EMBL" id="OSS43506.1"/>
    </source>
</evidence>
<feature type="transmembrane region" description="Helical" evidence="7">
    <location>
        <begin position="205"/>
        <end position="227"/>
    </location>
</feature>
<keyword evidence="2 7" id="KW-0812">Transmembrane</keyword>
<proteinExistence type="inferred from homology"/>
<reference evidence="9 10" key="1">
    <citation type="journal article" date="2017" name="Genome Announc.">
        <title>Genome sequence of the saprophytic ascomycete Epicoccum nigrum ICMP 19927 strain isolated from New Zealand.</title>
        <authorList>
            <person name="Fokin M."/>
            <person name="Fleetwood D."/>
            <person name="Weir B.S."/>
            <person name="Villas-Boas S.G."/>
        </authorList>
    </citation>
    <scope>NUCLEOTIDE SEQUENCE [LARGE SCALE GENOMIC DNA]</scope>
    <source>
        <strain evidence="9 10">ICMP 19927</strain>
    </source>
</reference>
<dbReference type="GO" id="GO:0016020">
    <property type="term" value="C:membrane"/>
    <property type="evidence" value="ECO:0007669"/>
    <property type="project" value="UniProtKB-SubCell"/>
</dbReference>
<keyword evidence="10" id="KW-1185">Reference proteome</keyword>
<dbReference type="InterPro" id="IPR052337">
    <property type="entry name" value="SAT4-like"/>
</dbReference>
<keyword evidence="3 7" id="KW-1133">Transmembrane helix</keyword>
<feature type="domain" description="Rhodopsin" evidence="8">
    <location>
        <begin position="46"/>
        <end position="262"/>
    </location>
</feature>
<feature type="transmembrane region" description="Helical" evidence="7">
    <location>
        <begin position="12"/>
        <end position="30"/>
    </location>
</feature>
<name>A0A1Y2LHY6_EPING</name>
<dbReference type="Pfam" id="PF20684">
    <property type="entry name" value="Fung_rhodopsin"/>
    <property type="match status" value="1"/>
</dbReference>
<dbReference type="InParanoid" id="A0A1Y2LHY6"/>
<evidence type="ECO:0000256" key="2">
    <source>
        <dbReference type="ARBA" id="ARBA00022692"/>
    </source>
</evidence>
<comment type="subcellular location">
    <subcellularLocation>
        <location evidence="1">Membrane</location>
        <topology evidence="1">Multi-pass membrane protein</topology>
    </subcellularLocation>
</comment>
<dbReference type="InterPro" id="IPR049326">
    <property type="entry name" value="Rhodopsin_dom_fungi"/>
</dbReference>
<protein>
    <recommendedName>
        <fullName evidence="8">Rhodopsin domain-containing protein</fullName>
    </recommendedName>
</protein>
<dbReference type="PANTHER" id="PTHR33048:SF167">
    <property type="entry name" value="INTEGRAL MEMBRANE PROTEIN"/>
    <property type="match status" value="1"/>
</dbReference>
<evidence type="ECO:0000256" key="6">
    <source>
        <dbReference type="SAM" id="MobiDB-lite"/>
    </source>
</evidence>
<keyword evidence="4 7" id="KW-0472">Membrane</keyword>
<evidence type="ECO:0000256" key="7">
    <source>
        <dbReference type="SAM" id="Phobius"/>
    </source>
</evidence>
<sequence>MRVDAASAPASTIRALVATLGCVALLTCLARACAAGRAGWRSMRGLRAEEGVVFFAAACVMGDLVITMVVQSQRRGLSDGTAEEVEVGSTLLWADSLVQMVGLGLVKIAIALMVFRLAARSWLRSTAVGYICATTVLTVFWFGSSLLLDGPITLAWDTAGEPHAAARLLVSINSTLDLLTTVAATLLPIPLLWTSYPSTSTKCTLLVAYALATAAIAAASFRTYLVYSTRLTHPPSPTSLTALASSIELSTGLTAALLPSLLSSLLSSSGRPSSSSFSQITNYVPQFTTKAPPTTRTATATLSTNASAPRYHSFRSSSSRHTYGSTSTAPRHPTTAPNRAASGIVPLRYHDNESNVEFELLTPTRARSRAGTPRSYPQSLRSYPQSLRSYPQSLDEAPLPLLNQRGYQGQYPGQYQYAYPYQQQHQQQHQQQQQRHSRPASVWNAQVGFFVAAPRRCEAATGGEQLQDGMGVLRAASASASTPISASAPVSGGGERESGEQGEGEGEADPAQRRSAIGVAPQIAGLGLRGEGERAVEGDAEQDGEEMAQLRRLFQDGEVMWGALDGSPAESGARLGRYRSVRI</sequence>
<dbReference type="AlphaFoldDB" id="A0A1Y2LHY6"/>
<feature type="transmembrane region" description="Helical" evidence="7">
    <location>
        <begin position="51"/>
        <end position="71"/>
    </location>
</feature>
<evidence type="ECO:0000259" key="8">
    <source>
        <dbReference type="Pfam" id="PF20684"/>
    </source>
</evidence>
<feature type="region of interest" description="Disordered" evidence="6">
    <location>
        <begin position="362"/>
        <end position="391"/>
    </location>
</feature>
<feature type="region of interest" description="Disordered" evidence="6">
    <location>
        <begin position="288"/>
        <end position="339"/>
    </location>
</feature>
<dbReference type="EMBL" id="KZ107864">
    <property type="protein sequence ID" value="OSS43506.1"/>
    <property type="molecule type" value="Genomic_DNA"/>
</dbReference>
<evidence type="ECO:0000256" key="1">
    <source>
        <dbReference type="ARBA" id="ARBA00004141"/>
    </source>
</evidence>
<organism evidence="9 10">
    <name type="scientific">Epicoccum nigrum</name>
    <name type="common">Soil fungus</name>
    <name type="synonym">Epicoccum purpurascens</name>
    <dbReference type="NCBI Taxonomy" id="105696"/>
    <lineage>
        <taxon>Eukaryota</taxon>
        <taxon>Fungi</taxon>
        <taxon>Dikarya</taxon>
        <taxon>Ascomycota</taxon>
        <taxon>Pezizomycotina</taxon>
        <taxon>Dothideomycetes</taxon>
        <taxon>Pleosporomycetidae</taxon>
        <taxon>Pleosporales</taxon>
        <taxon>Pleosporineae</taxon>
        <taxon>Didymellaceae</taxon>
        <taxon>Epicoccum</taxon>
    </lineage>
</organism>
<feature type="transmembrane region" description="Helical" evidence="7">
    <location>
        <begin position="91"/>
        <end position="115"/>
    </location>
</feature>
<feature type="transmembrane region" description="Helical" evidence="7">
    <location>
        <begin position="127"/>
        <end position="148"/>
    </location>
</feature>
<feature type="transmembrane region" description="Helical" evidence="7">
    <location>
        <begin position="168"/>
        <end position="193"/>
    </location>
</feature>
<dbReference type="Proteomes" id="UP000193240">
    <property type="component" value="Unassembled WGS sequence"/>
</dbReference>
<gene>
    <name evidence="9" type="ORF">B5807_11893</name>
</gene>
<dbReference type="STRING" id="105696.A0A1Y2LHY6"/>
<feature type="compositionally biased region" description="Low complexity" evidence="6">
    <location>
        <begin position="288"/>
        <end position="328"/>
    </location>
</feature>
<comment type="similarity">
    <text evidence="5">Belongs to the SAT4 family.</text>
</comment>
<evidence type="ECO:0000256" key="3">
    <source>
        <dbReference type="ARBA" id="ARBA00022989"/>
    </source>
</evidence>
<feature type="compositionally biased region" description="Polar residues" evidence="6">
    <location>
        <begin position="375"/>
        <end position="391"/>
    </location>
</feature>
<feature type="region of interest" description="Disordered" evidence="6">
    <location>
        <begin position="481"/>
        <end position="514"/>
    </location>
</feature>
<evidence type="ECO:0000256" key="5">
    <source>
        <dbReference type="ARBA" id="ARBA00038359"/>
    </source>
</evidence>